<sequence length="118" mass="13389">MEPVYRMLVKTCGHQTRSRNCTCHMCGEQIPIGPLPCVNINNTVNSESDVDHCEDAKNIGTIEVKACGPSCHGLDIARAFIRHLYRSTEDFLFEEFLRFLAGRIRPYLEILQRSCAES</sequence>
<accession>A0ABM1EHH3</accession>
<dbReference type="Proteomes" id="UP000695022">
    <property type="component" value="Unplaced"/>
</dbReference>
<gene>
    <name evidence="2" type="primary">LOC106812318</name>
</gene>
<protein>
    <submittedName>
        <fullName evidence="2">Uncharacterized protein LOC106812318</fullName>
    </submittedName>
</protein>
<name>A0ABM1EHH3_PRICU</name>
<keyword evidence="1" id="KW-1185">Reference proteome</keyword>
<evidence type="ECO:0000313" key="2">
    <source>
        <dbReference type="RefSeq" id="XP_014671644.1"/>
    </source>
</evidence>
<evidence type="ECO:0000313" key="1">
    <source>
        <dbReference type="Proteomes" id="UP000695022"/>
    </source>
</evidence>
<dbReference type="RefSeq" id="XP_014671644.1">
    <property type="nucleotide sequence ID" value="XM_014816158.1"/>
</dbReference>
<proteinExistence type="predicted"/>
<reference evidence="2" key="1">
    <citation type="submission" date="2025-08" db="UniProtKB">
        <authorList>
            <consortium name="RefSeq"/>
        </authorList>
    </citation>
    <scope>IDENTIFICATION</scope>
</reference>
<dbReference type="GeneID" id="106812318"/>
<organism evidence="1 2">
    <name type="scientific">Priapulus caudatus</name>
    <name type="common">Priapulid worm</name>
    <dbReference type="NCBI Taxonomy" id="37621"/>
    <lineage>
        <taxon>Eukaryota</taxon>
        <taxon>Metazoa</taxon>
        <taxon>Ecdysozoa</taxon>
        <taxon>Scalidophora</taxon>
        <taxon>Priapulida</taxon>
        <taxon>Priapulimorpha</taxon>
        <taxon>Priapulimorphida</taxon>
        <taxon>Priapulidae</taxon>
        <taxon>Priapulus</taxon>
    </lineage>
</organism>